<reference evidence="2" key="1">
    <citation type="journal article" date="2016" name="Genome Announc.">
        <title>Draft Genome Sequences of Five Rapidly Growing Mycobacterium Species, M. thermoresistibile, M. fortuitum subsp. acetamidolyticum, M. canariasense, M. brisbanense, and M. novocastrense.</title>
        <authorList>
            <person name="Katahira K."/>
            <person name="Ogura Y."/>
            <person name="Gotoh Y."/>
            <person name="Hayashi T."/>
        </authorList>
    </citation>
    <scope>NUCLEOTIDE SEQUENCE [LARGE SCALE GENOMIC DNA]</scope>
    <source>
        <strain evidence="2">JCM15298</strain>
    </source>
</reference>
<proteinExistence type="predicted"/>
<name>A0A100WAD4_MYCCR</name>
<dbReference type="STRING" id="228230.RMCC_1818"/>
<dbReference type="RefSeq" id="WP_062656053.1">
    <property type="nucleotide sequence ID" value="NZ_BCSY01000035.1"/>
</dbReference>
<dbReference type="Proteomes" id="UP000069443">
    <property type="component" value="Unassembled WGS sequence"/>
</dbReference>
<dbReference type="AlphaFoldDB" id="A0A100WAD4"/>
<reference evidence="2" key="2">
    <citation type="submission" date="2016-02" db="EMBL/GenBank/DDBJ databases">
        <title>Draft genome sequence of five rapidly growing Mycobacterium species.</title>
        <authorList>
            <person name="Katahira K."/>
            <person name="Gotou Y."/>
            <person name="Iida K."/>
            <person name="Ogura Y."/>
            <person name="Hayashi T."/>
        </authorList>
    </citation>
    <scope>NUCLEOTIDE SEQUENCE [LARGE SCALE GENOMIC DNA]</scope>
    <source>
        <strain evidence="2">JCM15298</strain>
    </source>
</reference>
<organism evidence="1 2">
    <name type="scientific">Mycolicibacterium canariasense</name>
    <name type="common">Mycobacterium canariasense</name>
    <dbReference type="NCBI Taxonomy" id="228230"/>
    <lineage>
        <taxon>Bacteria</taxon>
        <taxon>Bacillati</taxon>
        <taxon>Actinomycetota</taxon>
        <taxon>Actinomycetes</taxon>
        <taxon>Mycobacteriales</taxon>
        <taxon>Mycobacteriaceae</taxon>
        <taxon>Mycolicibacterium</taxon>
    </lineage>
</organism>
<protein>
    <submittedName>
        <fullName evidence="1">TrkA-C domain-containing protein</fullName>
    </submittedName>
</protein>
<accession>A0A100WAD4</accession>
<dbReference type="OrthoDB" id="9940255at2"/>
<evidence type="ECO:0000313" key="1">
    <source>
        <dbReference type="EMBL" id="GAS94852.1"/>
    </source>
</evidence>
<gene>
    <name evidence="1" type="ORF">RMCC_1818</name>
</gene>
<sequence>MRELHFDHRGQTYRLEIDDYGDHESSDTLTVYGPDDCALSSFDSTAHTDAARIAEAKREIEGL</sequence>
<dbReference type="EMBL" id="BCSY01000035">
    <property type="protein sequence ID" value="GAS94852.1"/>
    <property type="molecule type" value="Genomic_DNA"/>
</dbReference>
<evidence type="ECO:0000313" key="2">
    <source>
        <dbReference type="Proteomes" id="UP000069443"/>
    </source>
</evidence>
<keyword evidence="2" id="KW-1185">Reference proteome</keyword>
<comment type="caution">
    <text evidence="1">The sequence shown here is derived from an EMBL/GenBank/DDBJ whole genome shotgun (WGS) entry which is preliminary data.</text>
</comment>